<evidence type="ECO:0000313" key="1">
    <source>
        <dbReference type="EMBL" id="ETP52056.1"/>
    </source>
</evidence>
<gene>
    <name evidence="1" type="ORF">F442_02874</name>
</gene>
<proteinExistence type="predicted"/>
<dbReference type="AlphaFoldDB" id="W2ZYN0"/>
<name>W2ZYN0_PHYNI</name>
<protein>
    <submittedName>
        <fullName evidence="1">Uncharacterized protein</fullName>
    </submittedName>
</protein>
<dbReference type="Proteomes" id="UP000018948">
    <property type="component" value="Unassembled WGS sequence"/>
</dbReference>
<sequence>MPLHMPTPKPHTPLPKLWPCLKPNQLPPTLNTHPRSETYPLLGTASIFVKTPPSFHIWPHRRQR</sequence>
<dbReference type="EMBL" id="ANIY01000653">
    <property type="protein sequence ID" value="ETP52056.1"/>
    <property type="molecule type" value="Genomic_DNA"/>
</dbReference>
<reference evidence="1 2" key="1">
    <citation type="submission" date="2013-11" db="EMBL/GenBank/DDBJ databases">
        <title>The Genome Sequence of Phytophthora parasitica P10297.</title>
        <authorList>
            <consortium name="The Broad Institute Genomics Platform"/>
            <person name="Russ C."/>
            <person name="Tyler B."/>
            <person name="Panabieres F."/>
            <person name="Shan W."/>
            <person name="Tripathy S."/>
            <person name="Grunwald N."/>
            <person name="Machado M."/>
            <person name="Johnson C.S."/>
            <person name="Walker B."/>
            <person name="Young S.K."/>
            <person name="Zeng Q."/>
            <person name="Gargeya S."/>
            <person name="Fitzgerald M."/>
            <person name="Haas B."/>
            <person name="Abouelleil A."/>
            <person name="Allen A.W."/>
            <person name="Alvarado L."/>
            <person name="Arachchi H.M."/>
            <person name="Berlin A.M."/>
            <person name="Chapman S.B."/>
            <person name="Gainer-Dewar J."/>
            <person name="Goldberg J."/>
            <person name="Griggs A."/>
            <person name="Gujja S."/>
            <person name="Hansen M."/>
            <person name="Howarth C."/>
            <person name="Imamovic A."/>
            <person name="Ireland A."/>
            <person name="Larimer J."/>
            <person name="McCowan C."/>
            <person name="Murphy C."/>
            <person name="Pearson M."/>
            <person name="Poon T.W."/>
            <person name="Priest M."/>
            <person name="Roberts A."/>
            <person name="Saif S."/>
            <person name="Shea T."/>
            <person name="Sisk P."/>
            <person name="Sykes S."/>
            <person name="Wortman J."/>
            <person name="Nusbaum C."/>
            <person name="Birren B."/>
        </authorList>
    </citation>
    <scope>NUCLEOTIDE SEQUENCE [LARGE SCALE GENOMIC DNA]</scope>
    <source>
        <strain evidence="1 2">P10297</strain>
    </source>
</reference>
<accession>W2ZYN0</accession>
<evidence type="ECO:0000313" key="2">
    <source>
        <dbReference type="Proteomes" id="UP000018948"/>
    </source>
</evidence>
<organism evidence="1 2">
    <name type="scientific">Phytophthora nicotianae P10297</name>
    <dbReference type="NCBI Taxonomy" id="1317064"/>
    <lineage>
        <taxon>Eukaryota</taxon>
        <taxon>Sar</taxon>
        <taxon>Stramenopiles</taxon>
        <taxon>Oomycota</taxon>
        <taxon>Peronosporomycetes</taxon>
        <taxon>Peronosporales</taxon>
        <taxon>Peronosporaceae</taxon>
        <taxon>Phytophthora</taxon>
    </lineage>
</organism>
<comment type="caution">
    <text evidence="1">The sequence shown here is derived from an EMBL/GenBank/DDBJ whole genome shotgun (WGS) entry which is preliminary data.</text>
</comment>